<feature type="domain" description="Glycosyltransferase subfamily 4-like N-terminal" evidence="2">
    <location>
        <begin position="13"/>
        <end position="156"/>
    </location>
</feature>
<dbReference type="PANTHER" id="PTHR12526:SF630">
    <property type="entry name" value="GLYCOSYLTRANSFERASE"/>
    <property type="match status" value="1"/>
</dbReference>
<dbReference type="GO" id="GO:0016757">
    <property type="term" value="F:glycosyltransferase activity"/>
    <property type="evidence" value="ECO:0007669"/>
    <property type="project" value="InterPro"/>
</dbReference>
<reference evidence="3 4" key="1">
    <citation type="submission" date="2016-10" db="EMBL/GenBank/DDBJ databases">
        <authorList>
            <person name="de Groot N.N."/>
        </authorList>
    </citation>
    <scope>NUCLEOTIDE SEQUENCE [LARGE SCALE GENOMIC DNA]</scope>
    <source>
        <strain evidence="3 4">DSM 16195</strain>
    </source>
</reference>
<sequence length="356" mass="40673">MKVLQLIDSLNAGGAERMAVEYANELVMHIDESFLCATREEGLLKETIQSEVSYLFLEKRRKVDFTAIRRILRFVSDNGITVIHAHSSSFFLATIVKIFKPKTILIWHDHYGENEMLKARKYKVLKFCSYYFDGVISVNEKLKQWAIQNLKCKKVVFLNNFASKNDTTRATVSLKGPEDFRIVCLANIRVQKDHLNLLAAFKLVQEKHKEVSLHLLGEIHKDAYYTSLVSFIEENNLNHVYFYDSQNGVLDLLKICDLGVLASKSEGLPVALLEYGMANLPAVCTDVGQCKEVLNDFGLLVPNNNATALFEAILNYIEDPEKRNKDALNFSKHICKFYTFEGVLDQLIELYKGNKQ</sequence>
<accession>A0A1G7GWI3</accession>
<dbReference type="Proteomes" id="UP000199321">
    <property type="component" value="Unassembled WGS sequence"/>
</dbReference>
<evidence type="ECO:0000313" key="4">
    <source>
        <dbReference type="Proteomes" id="UP000199321"/>
    </source>
</evidence>
<dbReference type="OrthoDB" id="823685at2"/>
<dbReference type="PANTHER" id="PTHR12526">
    <property type="entry name" value="GLYCOSYLTRANSFERASE"/>
    <property type="match status" value="1"/>
</dbReference>
<name>A0A1G7GWI3_9FLAO</name>
<evidence type="ECO:0000313" key="3">
    <source>
        <dbReference type="EMBL" id="SDE92465.1"/>
    </source>
</evidence>
<dbReference type="InterPro" id="IPR001296">
    <property type="entry name" value="Glyco_trans_1"/>
</dbReference>
<dbReference type="Gene3D" id="3.40.50.2000">
    <property type="entry name" value="Glycogen Phosphorylase B"/>
    <property type="match status" value="2"/>
</dbReference>
<dbReference type="RefSeq" id="WP_093144513.1">
    <property type="nucleotide sequence ID" value="NZ_BMWO01000005.1"/>
</dbReference>
<gene>
    <name evidence="3" type="ORF">SAMN05421855_103365</name>
</gene>
<dbReference type="SUPFAM" id="SSF53756">
    <property type="entry name" value="UDP-Glycosyltransferase/glycogen phosphorylase"/>
    <property type="match status" value="1"/>
</dbReference>
<dbReference type="InterPro" id="IPR028098">
    <property type="entry name" value="Glyco_trans_4-like_N"/>
</dbReference>
<dbReference type="Pfam" id="PF00534">
    <property type="entry name" value="Glycos_transf_1"/>
    <property type="match status" value="1"/>
</dbReference>
<evidence type="ECO:0000259" key="2">
    <source>
        <dbReference type="Pfam" id="PF13439"/>
    </source>
</evidence>
<dbReference type="CDD" id="cd03801">
    <property type="entry name" value="GT4_PimA-like"/>
    <property type="match status" value="1"/>
</dbReference>
<evidence type="ECO:0000259" key="1">
    <source>
        <dbReference type="Pfam" id="PF00534"/>
    </source>
</evidence>
<dbReference type="STRING" id="227084.SAMN05421855_103365"/>
<dbReference type="Pfam" id="PF13439">
    <property type="entry name" value="Glyco_transf_4"/>
    <property type="match status" value="1"/>
</dbReference>
<dbReference type="EMBL" id="FNBA01000003">
    <property type="protein sequence ID" value="SDE92465.1"/>
    <property type="molecule type" value="Genomic_DNA"/>
</dbReference>
<protein>
    <submittedName>
        <fullName evidence="3">Glycosyltransferase involved in cell wall bisynthesis</fullName>
    </submittedName>
</protein>
<feature type="domain" description="Glycosyl transferase family 1" evidence="1">
    <location>
        <begin position="175"/>
        <end position="325"/>
    </location>
</feature>
<dbReference type="AlphaFoldDB" id="A0A1G7GWI3"/>
<proteinExistence type="predicted"/>
<keyword evidence="4" id="KW-1185">Reference proteome</keyword>
<organism evidence="3 4">
    <name type="scientific">Ulvibacter litoralis</name>
    <dbReference type="NCBI Taxonomy" id="227084"/>
    <lineage>
        <taxon>Bacteria</taxon>
        <taxon>Pseudomonadati</taxon>
        <taxon>Bacteroidota</taxon>
        <taxon>Flavobacteriia</taxon>
        <taxon>Flavobacteriales</taxon>
        <taxon>Flavobacteriaceae</taxon>
        <taxon>Ulvibacter</taxon>
    </lineage>
</organism>
<keyword evidence="3" id="KW-0808">Transferase</keyword>